<dbReference type="SUPFAM" id="SSF56112">
    <property type="entry name" value="Protein kinase-like (PK-like)"/>
    <property type="match status" value="1"/>
</dbReference>
<dbReference type="Gene3D" id="3.30.200.20">
    <property type="entry name" value="Phosphorylase Kinase, domain 1"/>
    <property type="match status" value="1"/>
</dbReference>
<comment type="catalytic activity">
    <reaction evidence="8">
        <text>L-threonyl-[protein] + ATP = O-phospho-L-threonyl-[protein] + ADP + H(+)</text>
        <dbReference type="Rhea" id="RHEA:46608"/>
        <dbReference type="Rhea" id="RHEA-COMP:11060"/>
        <dbReference type="Rhea" id="RHEA-COMP:11605"/>
        <dbReference type="ChEBI" id="CHEBI:15378"/>
        <dbReference type="ChEBI" id="CHEBI:30013"/>
        <dbReference type="ChEBI" id="CHEBI:30616"/>
        <dbReference type="ChEBI" id="CHEBI:61977"/>
        <dbReference type="ChEBI" id="CHEBI:456216"/>
        <dbReference type="EC" id="2.7.11.1"/>
    </reaction>
</comment>
<dbReference type="PROSITE" id="PS50011">
    <property type="entry name" value="PROTEIN_KINASE_DOM"/>
    <property type="match status" value="1"/>
</dbReference>
<dbReference type="FunFam" id="3.30.200.20:FF:000060">
    <property type="entry name" value="Serine/threonine-protein kinase isoform 1"/>
    <property type="match status" value="1"/>
</dbReference>
<evidence type="ECO:0000259" key="12">
    <source>
        <dbReference type="PROSITE" id="PS50011"/>
    </source>
</evidence>
<dbReference type="PANTHER" id="PTHR44329:SF255">
    <property type="entry name" value="OS02G0527600 PROTEIN"/>
    <property type="match status" value="1"/>
</dbReference>
<evidence type="ECO:0000256" key="9">
    <source>
        <dbReference type="ARBA" id="ARBA00048679"/>
    </source>
</evidence>
<dbReference type="InterPro" id="IPR011009">
    <property type="entry name" value="Kinase-like_dom_sf"/>
</dbReference>
<comment type="caution">
    <text evidence="13">The sequence shown here is derived from an EMBL/GenBank/DDBJ whole genome shotgun (WGS) entry which is preliminary data.</text>
</comment>
<evidence type="ECO:0000256" key="6">
    <source>
        <dbReference type="ARBA" id="ARBA00022777"/>
    </source>
</evidence>
<name>A0A199UI16_ANACO</name>
<dbReference type="Pfam" id="PF07714">
    <property type="entry name" value="PK_Tyr_Ser-Thr"/>
    <property type="match status" value="1"/>
</dbReference>
<keyword evidence="3" id="KW-0723">Serine/threonine-protein kinase</keyword>
<evidence type="ECO:0000256" key="5">
    <source>
        <dbReference type="ARBA" id="ARBA00022741"/>
    </source>
</evidence>
<keyword evidence="6 13" id="KW-0418">Kinase</keyword>
<feature type="domain" description="Protein kinase" evidence="12">
    <location>
        <begin position="550"/>
        <end position="629"/>
    </location>
</feature>
<evidence type="ECO:0000256" key="4">
    <source>
        <dbReference type="ARBA" id="ARBA00022679"/>
    </source>
</evidence>
<dbReference type="GO" id="GO:0005524">
    <property type="term" value="F:ATP binding"/>
    <property type="evidence" value="ECO:0007669"/>
    <property type="project" value="UniProtKB-UniRule"/>
</dbReference>
<evidence type="ECO:0000313" key="13">
    <source>
        <dbReference type="EMBL" id="OAY64383.1"/>
    </source>
</evidence>
<dbReference type="AlphaFoldDB" id="A0A199UI16"/>
<dbReference type="PROSITE" id="PS00107">
    <property type="entry name" value="PROTEIN_KINASE_ATP"/>
    <property type="match status" value="1"/>
</dbReference>
<proteinExistence type="inferred from homology"/>
<dbReference type="EC" id="2.7.11.1" evidence="2"/>
<feature type="compositionally biased region" description="Pro residues" evidence="11">
    <location>
        <begin position="36"/>
        <end position="56"/>
    </location>
</feature>
<dbReference type="Proteomes" id="UP000092600">
    <property type="component" value="Unassembled WGS sequence"/>
</dbReference>
<gene>
    <name evidence="13" type="ORF">ACMD2_15713</name>
</gene>
<dbReference type="Pfam" id="PF14381">
    <property type="entry name" value="EDR1_CTR1_ARMC3_pept"/>
    <property type="match status" value="1"/>
</dbReference>
<comment type="similarity">
    <text evidence="1">Belongs to the protein kinase superfamily. TKL Ser/Thr protein kinase family. RAF subfamily.</text>
</comment>
<keyword evidence="7 10" id="KW-0067">ATP-binding</keyword>
<comment type="catalytic activity">
    <reaction evidence="9">
        <text>L-seryl-[protein] + ATP = O-phospho-L-seryl-[protein] + ADP + H(+)</text>
        <dbReference type="Rhea" id="RHEA:17989"/>
        <dbReference type="Rhea" id="RHEA-COMP:9863"/>
        <dbReference type="Rhea" id="RHEA-COMP:11604"/>
        <dbReference type="ChEBI" id="CHEBI:15378"/>
        <dbReference type="ChEBI" id="CHEBI:29999"/>
        <dbReference type="ChEBI" id="CHEBI:30616"/>
        <dbReference type="ChEBI" id="CHEBI:83421"/>
        <dbReference type="ChEBI" id="CHEBI:456216"/>
        <dbReference type="EC" id="2.7.11.1"/>
    </reaction>
</comment>
<evidence type="ECO:0000313" key="14">
    <source>
        <dbReference type="Proteomes" id="UP000092600"/>
    </source>
</evidence>
<keyword evidence="4" id="KW-0808">Transferase</keyword>
<feature type="region of interest" description="Disordered" evidence="11">
    <location>
        <begin position="1"/>
        <end position="80"/>
    </location>
</feature>
<reference evidence="13 14" key="1">
    <citation type="journal article" date="2016" name="DNA Res.">
        <title>The draft genome of MD-2 pineapple using hybrid error correction of long reads.</title>
        <authorList>
            <person name="Redwan R.M."/>
            <person name="Saidin A."/>
            <person name="Kumar S.V."/>
        </authorList>
    </citation>
    <scope>NUCLEOTIDE SEQUENCE [LARGE SCALE GENOMIC DNA]</scope>
    <source>
        <strain evidence="14">cv. MD2</strain>
        <tissue evidence="13">Leaf</tissue>
    </source>
</reference>
<accession>A0A199UI16</accession>
<protein>
    <recommendedName>
        <fullName evidence="2">non-specific serine/threonine protein kinase</fullName>
        <ecNumber evidence="2">2.7.11.1</ecNumber>
    </recommendedName>
</protein>
<evidence type="ECO:0000256" key="1">
    <source>
        <dbReference type="ARBA" id="ARBA00010507"/>
    </source>
</evidence>
<dbReference type="InterPro" id="IPR001245">
    <property type="entry name" value="Ser-Thr/Tyr_kinase_cat_dom"/>
</dbReference>
<feature type="region of interest" description="Disordered" evidence="11">
    <location>
        <begin position="448"/>
        <end position="472"/>
    </location>
</feature>
<dbReference type="GO" id="GO:0004674">
    <property type="term" value="F:protein serine/threonine kinase activity"/>
    <property type="evidence" value="ECO:0007669"/>
    <property type="project" value="UniProtKB-KW"/>
</dbReference>
<dbReference type="PANTHER" id="PTHR44329">
    <property type="entry name" value="SERINE/THREONINE-PROTEIN KINASE TNNI3K-RELATED"/>
    <property type="match status" value="1"/>
</dbReference>
<dbReference type="InterPro" id="IPR017441">
    <property type="entry name" value="Protein_kinase_ATP_BS"/>
</dbReference>
<dbReference type="SUPFAM" id="SSF101447">
    <property type="entry name" value="Formin homology 2 domain (FH2 domain)"/>
    <property type="match status" value="1"/>
</dbReference>
<dbReference type="InterPro" id="IPR055164">
    <property type="entry name" value="EDR1/CTR1/ARMC3-like_pept-like"/>
</dbReference>
<evidence type="ECO:0000256" key="7">
    <source>
        <dbReference type="ARBA" id="ARBA00022840"/>
    </source>
</evidence>
<evidence type="ECO:0000256" key="8">
    <source>
        <dbReference type="ARBA" id="ARBA00047899"/>
    </source>
</evidence>
<organism evidence="13 14">
    <name type="scientific">Ananas comosus</name>
    <name type="common">Pineapple</name>
    <name type="synonym">Ananas ananas</name>
    <dbReference type="NCBI Taxonomy" id="4615"/>
    <lineage>
        <taxon>Eukaryota</taxon>
        <taxon>Viridiplantae</taxon>
        <taxon>Streptophyta</taxon>
        <taxon>Embryophyta</taxon>
        <taxon>Tracheophyta</taxon>
        <taxon>Spermatophyta</taxon>
        <taxon>Magnoliopsida</taxon>
        <taxon>Liliopsida</taxon>
        <taxon>Poales</taxon>
        <taxon>Bromeliaceae</taxon>
        <taxon>Bromelioideae</taxon>
        <taxon>Ananas</taxon>
    </lineage>
</organism>
<feature type="binding site" evidence="10">
    <location>
        <position position="577"/>
    </location>
    <ligand>
        <name>ATP</name>
        <dbReference type="ChEBI" id="CHEBI:30616"/>
    </ligand>
</feature>
<sequence>MAGRRSGYTLLSQFPDDPPPPPPLERTRSKGAVMAAPPPPLPPPPPPLPPPPPPPSAGSTIDWLQPQSSGSSFEESSVSGDCYPAPTLSSVVAGDERAGKEGEAAAAPAASAAAAPKSWAQQAEETYQLQLALALRLCSEAACATDPNFLDAGDQIVGLQPLAPAESLSHRFWVNGCLSYYDKVPDGFYLIQGIDPFVWTLCNDVQDGNRIPSIESLKAIRPGDTSIEVVVIDKMGDFDLKLLQKMAVDISSTRPLSKDDVDLLASLVCTRLGGVASSEEHELLPLWKESNEILKASSASVVLPIGKLSVGLCRHRALLFKTLADSINLPCRVARGCRYCKSDDAASCLVRFGLEREYLIDLIGNPGSVCEPDSLFNGLSSILISSPLRPPKHKAVGITDNFRSLAAQYFLDCQSLNAMFSDASAAAVVDQEDTMCLFLDPNSFLHATNSDSEATHPRNQRIAQPHGQHGDLQPKKLCNSSQNIVSSEQIAQDQSHADVMNVSPILPFKDIKADKNTNFDVREENHFGQCSALNDISLAVDDLMIPWSELVLKEKIGAGSFGTVHRADWNGSDVAVKILMEQDFHPERLNEFLREVAIMKSLRHPNIVLLMGAVTQPPNLSIVTEYLSR</sequence>
<keyword evidence="5 10" id="KW-0547">Nucleotide-binding</keyword>
<evidence type="ECO:0000256" key="2">
    <source>
        <dbReference type="ARBA" id="ARBA00012513"/>
    </source>
</evidence>
<dbReference type="STRING" id="4615.A0A199UI16"/>
<dbReference type="EMBL" id="LSRQ01007932">
    <property type="protein sequence ID" value="OAY64383.1"/>
    <property type="molecule type" value="Genomic_DNA"/>
</dbReference>
<evidence type="ECO:0000256" key="3">
    <source>
        <dbReference type="ARBA" id="ARBA00022527"/>
    </source>
</evidence>
<feature type="compositionally biased region" description="Low complexity" evidence="11">
    <location>
        <begin position="68"/>
        <end position="80"/>
    </location>
</feature>
<evidence type="ECO:0000256" key="11">
    <source>
        <dbReference type="SAM" id="MobiDB-lite"/>
    </source>
</evidence>
<dbReference type="InterPro" id="IPR051681">
    <property type="entry name" value="Ser/Thr_Kinases-Pseudokinases"/>
</dbReference>
<dbReference type="InterPro" id="IPR000719">
    <property type="entry name" value="Prot_kinase_dom"/>
</dbReference>
<evidence type="ECO:0000256" key="10">
    <source>
        <dbReference type="PROSITE-ProRule" id="PRU10141"/>
    </source>
</evidence>